<evidence type="ECO:0000256" key="1">
    <source>
        <dbReference type="ARBA" id="ARBA00009199"/>
    </source>
</evidence>
<dbReference type="Gene3D" id="3.90.1300.10">
    <property type="entry name" value="Amidase signature (AS) domain"/>
    <property type="match status" value="1"/>
</dbReference>
<dbReference type="PROSITE" id="PS00571">
    <property type="entry name" value="AMIDASES"/>
    <property type="match status" value="1"/>
</dbReference>
<feature type="domain" description="Amidase" evidence="2">
    <location>
        <begin position="34"/>
        <end position="487"/>
    </location>
</feature>
<dbReference type="PANTHER" id="PTHR42678">
    <property type="entry name" value="AMIDASE"/>
    <property type="match status" value="1"/>
</dbReference>
<keyword evidence="3" id="KW-0808">Transferase</keyword>
<accession>A0A8H6VMT3</accession>
<evidence type="ECO:0000313" key="4">
    <source>
        <dbReference type="Proteomes" id="UP000660729"/>
    </source>
</evidence>
<dbReference type="SUPFAM" id="SSF75304">
    <property type="entry name" value="Amidase signature (AS) enzymes"/>
    <property type="match status" value="1"/>
</dbReference>
<gene>
    <name evidence="3" type="ORF">HII31_06193</name>
</gene>
<comment type="similarity">
    <text evidence="1">Belongs to the amidase family.</text>
</comment>
<evidence type="ECO:0000313" key="3">
    <source>
        <dbReference type="EMBL" id="KAF7192470.1"/>
    </source>
</evidence>
<dbReference type="EMBL" id="JABCIY010000126">
    <property type="protein sequence ID" value="KAF7192470.1"/>
    <property type="molecule type" value="Genomic_DNA"/>
</dbReference>
<feature type="non-terminal residue" evidence="3">
    <location>
        <position position="506"/>
    </location>
</feature>
<organism evidence="3 4">
    <name type="scientific">Pseudocercospora fuligena</name>
    <dbReference type="NCBI Taxonomy" id="685502"/>
    <lineage>
        <taxon>Eukaryota</taxon>
        <taxon>Fungi</taxon>
        <taxon>Dikarya</taxon>
        <taxon>Ascomycota</taxon>
        <taxon>Pezizomycotina</taxon>
        <taxon>Dothideomycetes</taxon>
        <taxon>Dothideomycetidae</taxon>
        <taxon>Mycosphaerellales</taxon>
        <taxon>Mycosphaerellaceae</taxon>
        <taxon>Pseudocercospora</taxon>
    </lineage>
</organism>
<reference evidence="3" key="1">
    <citation type="submission" date="2020-04" db="EMBL/GenBank/DDBJ databases">
        <title>Draft genome resource of the tomato pathogen Pseudocercospora fuligena.</title>
        <authorList>
            <person name="Zaccaron A."/>
        </authorList>
    </citation>
    <scope>NUCLEOTIDE SEQUENCE</scope>
    <source>
        <strain evidence="3">PF001</strain>
    </source>
</reference>
<dbReference type="AlphaFoldDB" id="A0A8H6VMT3"/>
<dbReference type="InterPro" id="IPR023631">
    <property type="entry name" value="Amidase_dom"/>
</dbReference>
<dbReference type="OrthoDB" id="566138at2759"/>
<comment type="caution">
    <text evidence="3">The sequence shown here is derived from an EMBL/GenBank/DDBJ whole genome shotgun (WGS) entry which is preliminary data.</text>
</comment>
<keyword evidence="4" id="KW-1185">Reference proteome</keyword>
<evidence type="ECO:0000259" key="2">
    <source>
        <dbReference type="Pfam" id="PF01425"/>
    </source>
</evidence>
<dbReference type="GO" id="GO:0016740">
    <property type="term" value="F:transferase activity"/>
    <property type="evidence" value="ECO:0007669"/>
    <property type="project" value="UniProtKB-KW"/>
</dbReference>
<protein>
    <submittedName>
        <fullName evidence="3">Glutamyl-tRNA(Gln) amidotransferase subunit A</fullName>
    </submittedName>
</protein>
<dbReference type="Proteomes" id="UP000660729">
    <property type="component" value="Unassembled WGS sequence"/>
</dbReference>
<proteinExistence type="inferred from homology"/>
<dbReference type="InterPro" id="IPR036928">
    <property type="entry name" value="AS_sf"/>
</dbReference>
<name>A0A8H6VMT3_9PEZI</name>
<dbReference type="PANTHER" id="PTHR42678:SF5">
    <property type="entry name" value="GLUTAMYL-TRNA(GLN) AMIDOTRANSFERASE SUBUNIT A"/>
    <property type="match status" value="1"/>
</dbReference>
<dbReference type="Pfam" id="PF01425">
    <property type="entry name" value="Amidase"/>
    <property type="match status" value="1"/>
</dbReference>
<sequence length="506" mass="53858">SFVDDTMIDVRELTIAKAHDAFRDGSLTATSLCAAYLDRIERLDKAGLRLNSTMALSKTALQEATALDALYHATGKFKGTLHGIPILVKDQADTEGMVTTYGSAVAKNNIASQDAFVVTKLKEAGAVIVGKTTCAEWAATWFSANGATDYEFTKNPYNLEHDVGASSGGSGAAVAANFAMLAVGEDTGGSIRVPSSFCNLVGIRVTPGLISRTGFCPLVKDQDTPGPMARTVTGCAIMLDAMVGYDPADEYTYVAATAKSLGNPRGGSYAAQLDQGLDKLKGAKLGVLRQLFGPDSDEHCHAVNLVMHDVLNTFKEAGTHLIDAHIDNLDNAFTSCELYTIRSRSDINSFLATKPHLPQDLAEIVPKTPAKPFLDLASSMAHGPSNPLDHPAYASRLLARDELKRKVGCLFAEYELDALITPDVQVPPPLCSDAYSGRFENTSFPTNTFLASLTGFPAVSVPGGWTEDGLPVGLELVGLGFHEQHLLELARGVEILRSARRAPPGL</sequence>
<dbReference type="InterPro" id="IPR020556">
    <property type="entry name" value="Amidase_CS"/>
</dbReference>